<dbReference type="Proteomes" id="UP001500618">
    <property type="component" value="Unassembled WGS sequence"/>
</dbReference>
<dbReference type="InterPro" id="IPR017938">
    <property type="entry name" value="Riboflavin_synthase-like_b-brl"/>
</dbReference>
<keyword evidence="3" id="KW-1185">Reference proteome</keyword>
<dbReference type="Gene3D" id="2.40.30.10">
    <property type="entry name" value="Translation factors"/>
    <property type="match status" value="1"/>
</dbReference>
<evidence type="ECO:0000313" key="2">
    <source>
        <dbReference type="EMBL" id="GAA1660232.1"/>
    </source>
</evidence>
<protein>
    <submittedName>
        <fullName evidence="2">Siderophore-interacting protein</fullName>
    </submittedName>
</protein>
<dbReference type="Gene3D" id="3.40.50.80">
    <property type="entry name" value="Nucleotide-binding domain of ferredoxin-NADP reductase (FNR) module"/>
    <property type="match status" value="1"/>
</dbReference>
<name>A0ABN2FV22_9ACTN</name>
<dbReference type="InterPro" id="IPR007037">
    <property type="entry name" value="SIP_rossman_dom"/>
</dbReference>
<accession>A0ABN2FV22</accession>
<evidence type="ECO:0000313" key="3">
    <source>
        <dbReference type="Proteomes" id="UP001500618"/>
    </source>
</evidence>
<dbReference type="PANTHER" id="PTHR30157:SF0">
    <property type="entry name" value="NADPH-DEPENDENT FERRIC-CHELATE REDUCTASE"/>
    <property type="match status" value="1"/>
</dbReference>
<organism evidence="2 3">
    <name type="scientific">Fodinicola feengrottensis</name>
    <dbReference type="NCBI Taxonomy" id="435914"/>
    <lineage>
        <taxon>Bacteria</taxon>
        <taxon>Bacillati</taxon>
        <taxon>Actinomycetota</taxon>
        <taxon>Actinomycetes</taxon>
        <taxon>Mycobacteriales</taxon>
        <taxon>Fodinicola</taxon>
    </lineage>
</organism>
<dbReference type="PANTHER" id="PTHR30157">
    <property type="entry name" value="FERRIC REDUCTASE, NADPH-DEPENDENT"/>
    <property type="match status" value="1"/>
</dbReference>
<dbReference type="EMBL" id="BAAANY010000002">
    <property type="protein sequence ID" value="GAA1660232.1"/>
    <property type="molecule type" value="Genomic_DNA"/>
</dbReference>
<dbReference type="RefSeq" id="WP_344307053.1">
    <property type="nucleotide sequence ID" value="NZ_BAAANY010000002.1"/>
</dbReference>
<reference evidence="2 3" key="1">
    <citation type="journal article" date="2019" name="Int. J. Syst. Evol. Microbiol.">
        <title>The Global Catalogue of Microorganisms (GCM) 10K type strain sequencing project: providing services to taxonomists for standard genome sequencing and annotation.</title>
        <authorList>
            <consortium name="The Broad Institute Genomics Platform"/>
            <consortium name="The Broad Institute Genome Sequencing Center for Infectious Disease"/>
            <person name="Wu L."/>
            <person name="Ma J."/>
        </authorList>
    </citation>
    <scope>NUCLEOTIDE SEQUENCE [LARGE SCALE GENOMIC DNA]</scope>
    <source>
        <strain evidence="2 3">JCM 14718</strain>
    </source>
</reference>
<dbReference type="Pfam" id="PF04954">
    <property type="entry name" value="SIP"/>
    <property type="match status" value="1"/>
</dbReference>
<dbReference type="SUPFAM" id="SSF63380">
    <property type="entry name" value="Riboflavin synthase domain-like"/>
    <property type="match status" value="1"/>
</dbReference>
<dbReference type="InterPro" id="IPR017927">
    <property type="entry name" value="FAD-bd_FR_type"/>
</dbReference>
<dbReference type="InterPro" id="IPR013113">
    <property type="entry name" value="SIP_FAD-bd"/>
</dbReference>
<dbReference type="InterPro" id="IPR039374">
    <property type="entry name" value="SIP_fam"/>
</dbReference>
<evidence type="ECO:0000259" key="1">
    <source>
        <dbReference type="PROSITE" id="PS51384"/>
    </source>
</evidence>
<feature type="domain" description="FAD-binding FR-type" evidence="1">
    <location>
        <begin position="23"/>
        <end position="149"/>
    </location>
</feature>
<sequence>MADSSVAAPSPPAAPVRQNDSAYRMFGAEVVSREVLTPHMARITFGGELDGFTTVGIDHRIKLFFPLPGQTEPQVPDGVDWYQRYREMPDAVRPPMRTYTIRNHRPAAGEVDVDFVLHGDSGPASSWATRAKTGDRVVICGPNAAVVPTVGYEYRPVADSDWRLIVGDETALPAISGILESFGPDEKAMVFVEVPDEADVQPMATQGNVDVTWLPRSGAGDGIGLSLRRAVTEAQFLAGRPYAWLAGESSTVTALRRHLVKERKVDRESVTFLGYWRRGGSIE</sequence>
<dbReference type="Pfam" id="PF08021">
    <property type="entry name" value="FAD_binding_9"/>
    <property type="match status" value="1"/>
</dbReference>
<comment type="caution">
    <text evidence="2">The sequence shown here is derived from an EMBL/GenBank/DDBJ whole genome shotgun (WGS) entry which is preliminary data.</text>
</comment>
<proteinExistence type="predicted"/>
<gene>
    <name evidence="2" type="ORF">GCM10009765_07070</name>
</gene>
<dbReference type="InterPro" id="IPR039261">
    <property type="entry name" value="FNR_nucleotide-bd"/>
</dbReference>
<dbReference type="PROSITE" id="PS51384">
    <property type="entry name" value="FAD_FR"/>
    <property type="match status" value="1"/>
</dbReference>
<dbReference type="CDD" id="cd06193">
    <property type="entry name" value="siderophore_interacting"/>
    <property type="match status" value="1"/>
</dbReference>